<evidence type="ECO:0000313" key="7">
    <source>
        <dbReference type="Proteomes" id="UP000799424"/>
    </source>
</evidence>
<feature type="transmembrane region" description="Helical" evidence="5">
    <location>
        <begin position="540"/>
        <end position="562"/>
    </location>
</feature>
<comment type="subcellular location">
    <subcellularLocation>
        <location evidence="1">Membrane</location>
        <topology evidence="1">Multi-pass membrane protein</topology>
    </subcellularLocation>
</comment>
<dbReference type="SUPFAM" id="SSF144083">
    <property type="entry name" value="Magnesium transport protein CorA, transmembrane region"/>
    <property type="match status" value="1"/>
</dbReference>
<evidence type="ECO:0000256" key="5">
    <source>
        <dbReference type="SAM" id="Phobius"/>
    </source>
</evidence>
<dbReference type="PANTHER" id="PTHR36167:SF4">
    <property type="entry name" value="FUNGAL N-TERMINAL DOMAIN-CONTAINING PROTEIN"/>
    <property type="match status" value="1"/>
</dbReference>
<name>A0A6A7ADL7_9PLEO</name>
<keyword evidence="2 5" id="KW-0812">Transmembrane</keyword>
<dbReference type="GO" id="GO:0006355">
    <property type="term" value="P:regulation of DNA-templated transcription"/>
    <property type="evidence" value="ECO:0007669"/>
    <property type="project" value="InterPro"/>
</dbReference>
<protein>
    <recommendedName>
        <fullName evidence="8">Fungal N-terminal domain-containing protein</fullName>
    </recommendedName>
</protein>
<evidence type="ECO:0000256" key="4">
    <source>
        <dbReference type="ARBA" id="ARBA00023136"/>
    </source>
</evidence>
<sequence>MDSLGAIGIAANVIQVADLARRLTKDLWTRLETVKTPPPGIRGLATDLELIGYTLDELVSVIMREDDTVATARSSETMQQLLTRAMDILQDIASDFSGDNKKTGNPFKRIPKSRVEEYMQQLESIKSSLMLDLQVRSFQHQTEQWRRDRETLQTVDAGKLDRLRLSQPAEDQVVNDYLQSVGNMHTRYFDKLAFEHQPSYCIRFNGQVLHDISAVPPIEALADGFLQDANPHGILLSEPTTTLDGNNIAVILCDATSVKANTIPFSRDTFVEIMEKLQLSPGLFQALFTGTPKFVYYKATEKTPRVSIVLRTPMSIAQNWSLALSWSPKYGDIRGIIHGMKSHEMSQLAMHIGDARVESGHPINIPIILCEMLVESDSNGVKLHASNLYKVEKRTNFHGYTPSNSPDSPNSLAKGQEKEFAEMTQSLNLIISRLAFHEMRILANAVFVEELGACMIHMGLDGNYSPTHGYWSGTQRLEERLLHLKTEQRALLLEIACNQKIAQSQLEIVYNLVAQRDNKDNLSMARIQTNIANTTKEDSFAMRTIAVMSIAFLPATFVSSFFSMDMFDWQAPRGATVISYRFWIYWAVTAPLTLLVFSIWFFWIRKHHEDAMAAPNARHQSRTLHTTFTDLVEYVRYSRWKPKKRASKDEEKQTAGDSQVAQSVIATKSTESVLKSRSPARVVRADTILQGPRR</sequence>
<dbReference type="PANTHER" id="PTHR36167">
    <property type="entry name" value="C2H2 FINGER DOMAIN TRANSCRIPTION FACTOR (EUROFUNG)-RELATED"/>
    <property type="match status" value="1"/>
</dbReference>
<evidence type="ECO:0008006" key="8">
    <source>
        <dbReference type="Google" id="ProtNLM"/>
    </source>
</evidence>
<evidence type="ECO:0000256" key="1">
    <source>
        <dbReference type="ARBA" id="ARBA00004141"/>
    </source>
</evidence>
<accession>A0A6A7ADL7</accession>
<evidence type="ECO:0000256" key="3">
    <source>
        <dbReference type="ARBA" id="ARBA00022989"/>
    </source>
</evidence>
<dbReference type="GO" id="GO:0016020">
    <property type="term" value="C:membrane"/>
    <property type="evidence" value="ECO:0007669"/>
    <property type="project" value="UniProtKB-SubCell"/>
</dbReference>
<dbReference type="OrthoDB" id="1046782at2759"/>
<reference evidence="6" key="1">
    <citation type="journal article" date="2020" name="Stud. Mycol.">
        <title>101 Dothideomycetes genomes: a test case for predicting lifestyles and emergence of pathogens.</title>
        <authorList>
            <person name="Haridas S."/>
            <person name="Albert R."/>
            <person name="Binder M."/>
            <person name="Bloem J."/>
            <person name="Labutti K."/>
            <person name="Salamov A."/>
            <person name="Andreopoulos B."/>
            <person name="Baker S."/>
            <person name="Barry K."/>
            <person name="Bills G."/>
            <person name="Bluhm B."/>
            <person name="Cannon C."/>
            <person name="Castanera R."/>
            <person name="Culley D."/>
            <person name="Daum C."/>
            <person name="Ezra D."/>
            <person name="Gonzalez J."/>
            <person name="Henrissat B."/>
            <person name="Kuo A."/>
            <person name="Liang C."/>
            <person name="Lipzen A."/>
            <person name="Lutzoni F."/>
            <person name="Magnuson J."/>
            <person name="Mondo S."/>
            <person name="Nolan M."/>
            <person name="Ohm R."/>
            <person name="Pangilinan J."/>
            <person name="Park H.-J."/>
            <person name="Ramirez L."/>
            <person name="Alfaro M."/>
            <person name="Sun H."/>
            <person name="Tritt A."/>
            <person name="Yoshinaga Y."/>
            <person name="Zwiers L.-H."/>
            <person name="Turgeon B."/>
            <person name="Goodwin S."/>
            <person name="Spatafora J."/>
            <person name="Crous P."/>
            <person name="Grigoriev I."/>
        </authorList>
    </citation>
    <scope>NUCLEOTIDE SEQUENCE</scope>
    <source>
        <strain evidence="6">CBS 113818</strain>
    </source>
</reference>
<organism evidence="6 7">
    <name type="scientific">Ophiobolus disseminans</name>
    <dbReference type="NCBI Taxonomy" id="1469910"/>
    <lineage>
        <taxon>Eukaryota</taxon>
        <taxon>Fungi</taxon>
        <taxon>Dikarya</taxon>
        <taxon>Ascomycota</taxon>
        <taxon>Pezizomycotina</taxon>
        <taxon>Dothideomycetes</taxon>
        <taxon>Pleosporomycetidae</taxon>
        <taxon>Pleosporales</taxon>
        <taxon>Pleosporineae</taxon>
        <taxon>Phaeosphaeriaceae</taxon>
        <taxon>Ophiobolus</taxon>
    </lineage>
</organism>
<evidence type="ECO:0000256" key="2">
    <source>
        <dbReference type="ARBA" id="ARBA00022692"/>
    </source>
</evidence>
<dbReference type="InterPro" id="IPR045863">
    <property type="entry name" value="CorA_TM1_TM2"/>
</dbReference>
<evidence type="ECO:0000313" key="6">
    <source>
        <dbReference type="EMBL" id="KAF2831401.1"/>
    </source>
</evidence>
<keyword evidence="4 5" id="KW-0472">Membrane</keyword>
<gene>
    <name evidence="6" type="ORF">CC86DRAFT_452461</name>
</gene>
<keyword evidence="7" id="KW-1185">Reference proteome</keyword>
<feature type="transmembrane region" description="Helical" evidence="5">
    <location>
        <begin position="582"/>
        <end position="603"/>
    </location>
</feature>
<proteinExistence type="predicted"/>
<keyword evidence="3 5" id="KW-1133">Transmembrane helix</keyword>
<dbReference type="InterPro" id="IPR039327">
    <property type="entry name" value="CON7-like"/>
</dbReference>
<dbReference type="Gene3D" id="1.20.58.340">
    <property type="entry name" value="Magnesium transport protein CorA, transmembrane region"/>
    <property type="match status" value="1"/>
</dbReference>
<dbReference type="AlphaFoldDB" id="A0A6A7ADL7"/>
<dbReference type="Proteomes" id="UP000799424">
    <property type="component" value="Unassembled WGS sequence"/>
</dbReference>
<dbReference type="EMBL" id="MU006218">
    <property type="protein sequence ID" value="KAF2831401.1"/>
    <property type="molecule type" value="Genomic_DNA"/>
</dbReference>